<dbReference type="Pfam" id="PF26607">
    <property type="entry name" value="DUF8189"/>
    <property type="match status" value="1"/>
</dbReference>
<name>A0A5Q0L7E3_9ACTN</name>
<feature type="domain" description="PLL-like beta propeller" evidence="1">
    <location>
        <begin position="780"/>
        <end position="942"/>
    </location>
</feature>
<keyword evidence="3" id="KW-1185">Reference proteome</keyword>
<dbReference type="InterPro" id="IPR022506">
    <property type="entry name" value="Metallophosphoesterase_PPA1498"/>
</dbReference>
<accession>A0A5Q0L7E3</accession>
<proteinExistence type="predicted"/>
<dbReference type="InterPro" id="IPR006311">
    <property type="entry name" value="TAT_signal"/>
</dbReference>
<evidence type="ECO:0000313" key="2">
    <source>
        <dbReference type="EMBL" id="QFZ72818.1"/>
    </source>
</evidence>
<dbReference type="Proteomes" id="UP000326179">
    <property type="component" value="Chromosome"/>
</dbReference>
<dbReference type="EMBL" id="CP045643">
    <property type="protein sequence ID" value="QFZ72818.1"/>
    <property type="molecule type" value="Genomic_DNA"/>
</dbReference>
<gene>
    <name evidence="2" type="ORF">GFH48_05635</name>
</gene>
<protein>
    <submittedName>
        <fullName evidence="2">TIGR03767 family metallophosphoesterase</fullName>
    </submittedName>
</protein>
<dbReference type="SUPFAM" id="SSF56300">
    <property type="entry name" value="Metallo-dependent phosphatases"/>
    <property type="match status" value="1"/>
</dbReference>
<dbReference type="KEGG" id="sfy:GFH48_05635"/>
<evidence type="ECO:0000259" key="1">
    <source>
        <dbReference type="Pfam" id="PF26607"/>
    </source>
</evidence>
<dbReference type="InterPro" id="IPR029052">
    <property type="entry name" value="Metallo-depent_PP-like"/>
</dbReference>
<dbReference type="SUPFAM" id="SSF89372">
    <property type="entry name" value="Fucose-specific lectin"/>
    <property type="match status" value="2"/>
</dbReference>
<dbReference type="CDD" id="cd22954">
    <property type="entry name" value="PLL_lectin"/>
    <property type="match status" value="1"/>
</dbReference>
<dbReference type="Gene3D" id="3.60.21.10">
    <property type="match status" value="1"/>
</dbReference>
<reference evidence="2 3" key="1">
    <citation type="submission" date="2019-10" db="EMBL/GenBank/DDBJ databases">
        <title>A novel species.</title>
        <authorList>
            <person name="Gao J."/>
        </authorList>
    </citation>
    <scope>NUCLEOTIDE SEQUENCE [LARGE SCALE GENOMIC DNA]</scope>
    <source>
        <strain evidence="2 3">QMT-28</strain>
    </source>
</reference>
<organism evidence="2 3">
    <name type="scientific">Streptomyces fagopyri</name>
    <dbReference type="NCBI Taxonomy" id="2662397"/>
    <lineage>
        <taxon>Bacteria</taxon>
        <taxon>Bacillati</taxon>
        <taxon>Actinomycetota</taxon>
        <taxon>Actinomycetes</taxon>
        <taxon>Kitasatosporales</taxon>
        <taxon>Streptomycetaceae</taxon>
        <taxon>Streptomyces</taxon>
    </lineage>
</organism>
<dbReference type="NCBIfam" id="TIGR03767">
    <property type="entry name" value="P_acnes_RR"/>
    <property type="match status" value="1"/>
</dbReference>
<dbReference type="AlphaFoldDB" id="A0A5Q0L7E3"/>
<dbReference type="InterPro" id="IPR058502">
    <property type="entry name" value="PLL-like_beta-prop"/>
</dbReference>
<evidence type="ECO:0000313" key="3">
    <source>
        <dbReference type="Proteomes" id="UP000326179"/>
    </source>
</evidence>
<dbReference type="RefSeq" id="WP_153287183.1">
    <property type="nucleotide sequence ID" value="NZ_CP045643.1"/>
</dbReference>
<sequence>MGISRRRLLTTTGAGVVAAAIDAGGFRAAAEAATATGTGRSAATAAASASDAPVATTWDRTVQRASYAQGAGYQRLVAGPGEPHTIRTDLWSRFGPPTMALAAFAQMTDLHIVDDQSPARLEFMDRYADAGAPHYASYPTDSAYRGHEFLSTQVVDAMCQAVAGIGKGPRSKKPLQFTIVTGDAIDNCQHNENRWYIDLLDGGQTIVPDSGRIGLDQSFAGGSLTGGGTADNHYYYPSVPPQQVPGNRYTGTSGLGFPYVPGLLDASGAVGAARRPFVSHGLGMPWYAAYGNHDGLWQGNEPIDNNLVDVQGMTVGSSKTTGTSADLPDDYGDLGTFGKLMVAWDLEGTRVVADPNRRLVTRKAFIQDHFNTAGLPVGHGFQGVGIDKAYYAIPSGSGDLVRYITLDSTNTNTDGFGSGAAGGSIDTDQLNWLEQQLRANSSRYIDTGNRVVTQSGVQDKMYVLFCHHTLNTMDNLDDGIFGGIFGDRHTGDELKALLLRYPNVIAMVNGHTHANKIVPHPAPASSPISGGFWEISTASHIDWPIQSRIIEIMASPDAQNAGEFGSSAGPATLSIFTTMVDPAAPLSFGGDTSTPAQLASLARELATNDPQEVSHGITNRMGVSQDRNTQLLLPAPFPLHAPLPFGSPIATARNKDGRLELFGTDAQGNLWNTSQQTVGGSLQSWTKLATGPGWRCVTAVSHQDGRVEVFAIDQNGFVNRRAQTGVGSGTYTAPQLFDSAFTSVTAVQDQWGGMQVYATRNDNTIRHRWQDFLNDDTPSNGWFTPWTQLGGTAIQLAVETGSDGRAVLVAIKEDGLLIQRKMNVANAQTESEWGGVLPVDGILDSIDMARNLDGRLAIFGTNPDGMLWRRFETAPAAGTWQSWAQISTQYGGTALRMRHVAAERNGAGKIELFAVDDTGTLYHCAQTDPSSTTWSAWESCQFQLRPTHSIIGL</sequence>
<dbReference type="Gene3D" id="2.120.10.70">
    <property type="entry name" value="Fucose-specific lectin"/>
    <property type="match status" value="1"/>
</dbReference>
<dbReference type="PROSITE" id="PS51318">
    <property type="entry name" value="TAT"/>
    <property type="match status" value="1"/>
</dbReference>